<keyword evidence="2" id="KW-0732">Signal</keyword>
<dbReference type="Gene3D" id="1.20.5.320">
    <property type="entry name" value="6-Phosphogluconate Dehydrogenase, domain 3"/>
    <property type="match status" value="1"/>
</dbReference>
<feature type="region of interest" description="Disordered" evidence="1">
    <location>
        <begin position="25"/>
        <end position="49"/>
    </location>
</feature>
<dbReference type="AlphaFoldDB" id="A0A6J4KQP8"/>
<evidence type="ECO:0000256" key="2">
    <source>
        <dbReference type="SAM" id="SignalP"/>
    </source>
</evidence>
<name>A0A6J4KQP8_9BACT</name>
<reference evidence="3" key="1">
    <citation type="submission" date="2020-02" db="EMBL/GenBank/DDBJ databases">
        <authorList>
            <person name="Meier V. D."/>
        </authorList>
    </citation>
    <scope>NUCLEOTIDE SEQUENCE</scope>
    <source>
        <strain evidence="3">AVDCRST_MAG68</strain>
    </source>
</reference>
<protein>
    <recommendedName>
        <fullName evidence="4">Phage tail fiber protein</fullName>
    </recommendedName>
</protein>
<dbReference type="EMBL" id="CADCTW010000073">
    <property type="protein sequence ID" value="CAA9311546.1"/>
    <property type="molecule type" value="Genomic_DNA"/>
</dbReference>
<feature type="chain" id="PRO_5027084976" description="Phage tail fiber protein" evidence="2">
    <location>
        <begin position="19"/>
        <end position="133"/>
    </location>
</feature>
<organism evidence="3">
    <name type="scientific">uncultured Gemmatimonadota bacterium</name>
    <dbReference type="NCBI Taxonomy" id="203437"/>
    <lineage>
        <taxon>Bacteria</taxon>
        <taxon>Pseudomonadati</taxon>
        <taxon>Gemmatimonadota</taxon>
        <taxon>environmental samples</taxon>
    </lineage>
</organism>
<dbReference type="PROSITE" id="PS51257">
    <property type="entry name" value="PROKAR_LIPOPROTEIN"/>
    <property type="match status" value="1"/>
</dbReference>
<evidence type="ECO:0000313" key="3">
    <source>
        <dbReference type="EMBL" id="CAA9311546.1"/>
    </source>
</evidence>
<evidence type="ECO:0000256" key="1">
    <source>
        <dbReference type="SAM" id="MobiDB-lite"/>
    </source>
</evidence>
<proteinExistence type="predicted"/>
<gene>
    <name evidence="3" type="ORF">AVDCRST_MAG68-1255</name>
</gene>
<evidence type="ECO:0008006" key="4">
    <source>
        <dbReference type="Google" id="ProtNLM"/>
    </source>
</evidence>
<accession>A0A6J4KQP8</accession>
<sequence>MKSSIRVIALSLSLLSLAGCKGDVGPMGPAGPQGPAGPTGPQGPQGVGTRQVFSGTINSSGQGFATLPSAAGTLQSPPALSCYIAEPGSTVFLSVSTDTYSEIFCGFGQNGPSLAAIVVGAPPGWQYRFVVIY</sequence>
<feature type="signal peptide" evidence="2">
    <location>
        <begin position="1"/>
        <end position="18"/>
    </location>
</feature>